<feature type="transmembrane region" description="Helical" evidence="7">
    <location>
        <begin position="184"/>
        <end position="205"/>
    </location>
</feature>
<evidence type="ECO:0000256" key="3">
    <source>
        <dbReference type="ARBA" id="ARBA00022475"/>
    </source>
</evidence>
<keyword evidence="3" id="KW-1003">Cell membrane</keyword>
<evidence type="ECO:0000256" key="4">
    <source>
        <dbReference type="ARBA" id="ARBA00022692"/>
    </source>
</evidence>
<comment type="caution">
    <text evidence="8">The sequence shown here is derived from an EMBL/GenBank/DDBJ whole genome shotgun (WGS) entry which is preliminary data.</text>
</comment>
<dbReference type="Proteomes" id="UP000295182">
    <property type="component" value="Unassembled WGS sequence"/>
</dbReference>
<dbReference type="RefSeq" id="WP_119013606.1">
    <property type="nucleotide sequence ID" value="NZ_QXNC01000019.1"/>
</dbReference>
<comment type="similarity">
    <text evidence="2 7">Belongs to the UPF0056 (MarC) family.</text>
</comment>
<dbReference type="OrthoDB" id="21094at2"/>
<keyword evidence="6 7" id="KW-0472">Membrane</keyword>
<dbReference type="EMBL" id="SLXH01000001">
    <property type="protein sequence ID" value="TCP20547.1"/>
    <property type="molecule type" value="Genomic_DNA"/>
</dbReference>
<evidence type="ECO:0000256" key="2">
    <source>
        <dbReference type="ARBA" id="ARBA00009784"/>
    </source>
</evidence>
<dbReference type="InterPro" id="IPR002771">
    <property type="entry name" value="Multi_antbiot-R_MarC"/>
</dbReference>
<keyword evidence="9" id="KW-1185">Reference proteome</keyword>
<sequence>MDLKPLITLLVIVNPLAIVPFFIHYTQGFSSQQRQRTIQVAAFSAFCVIATCALLGLQILEFFNISLQSFQVGGGLLLLISAMNMLNAQPAEAKAHTNEFEEGAEKAAAGASIAVVPLTIPLLTGPAAMSTVVIYADRAQTVWQHTALVGYGVVVAVATYLCFSLAEPIARVLGKTGINVMTRIMGLILAALSVEVMAVGLGKIFPVLLGR</sequence>
<feature type="transmembrane region" description="Helical" evidence="7">
    <location>
        <begin position="107"/>
        <end position="136"/>
    </location>
</feature>
<feature type="transmembrane region" description="Helical" evidence="7">
    <location>
        <begin position="142"/>
        <end position="163"/>
    </location>
</feature>
<keyword evidence="5 7" id="KW-1133">Transmembrane helix</keyword>
<accession>A0A4R2NGT1</accession>
<name>A0A4R2NGT1_9BURK</name>
<reference evidence="8 9" key="1">
    <citation type="submission" date="2019-03" db="EMBL/GenBank/DDBJ databases">
        <title>Genomic Encyclopedia of Type Strains, Phase IV (KMG-IV): sequencing the most valuable type-strain genomes for metagenomic binning, comparative biology and taxonomic classification.</title>
        <authorList>
            <person name="Goeker M."/>
        </authorList>
    </citation>
    <scope>NUCLEOTIDE SEQUENCE [LARGE SCALE GENOMIC DNA]</scope>
    <source>
        <strain evidence="8 9">DSM 1837</strain>
    </source>
</reference>
<evidence type="ECO:0000256" key="5">
    <source>
        <dbReference type="ARBA" id="ARBA00022989"/>
    </source>
</evidence>
<evidence type="ECO:0000256" key="1">
    <source>
        <dbReference type="ARBA" id="ARBA00004651"/>
    </source>
</evidence>
<evidence type="ECO:0000256" key="7">
    <source>
        <dbReference type="RuleBase" id="RU362048"/>
    </source>
</evidence>
<protein>
    <recommendedName>
        <fullName evidence="7">UPF0056 membrane protein</fullName>
    </recommendedName>
</protein>
<keyword evidence="4 7" id="KW-0812">Transmembrane</keyword>
<comment type="subcellular location">
    <subcellularLocation>
        <location evidence="1 7">Cell membrane</location>
        <topology evidence="1 7">Multi-pass membrane protein</topology>
    </subcellularLocation>
</comment>
<dbReference type="AlphaFoldDB" id="A0A4R2NGT1"/>
<dbReference type="NCBIfam" id="TIGR00427">
    <property type="entry name" value="NAAT family transporter"/>
    <property type="match status" value="1"/>
</dbReference>
<feature type="transmembrane region" description="Helical" evidence="7">
    <location>
        <begin position="6"/>
        <end position="26"/>
    </location>
</feature>
<evidence type="ECO:0000313" key="8">
    <source>
        <dbReference type="EMBL" id="TCP20547.1"/>
    </source>
</evidence>
<organism evidence="8 9">
    <name type="scientific">Simplicispira metamorpha</name>
    <dbReference type="NCBI Taxonomy" id="80881"/>
    <lineage>
        <taxon>Bacteria</taxon>
        <taxon>Pseudomonadati</taxon>
        <taxon>Pseudomonadota</taxon>
        <taxon>Betaproteobacteria</taxon>
        <taxon>Burkholderiales</taxon>
        <taxon>Comamonadaceae</taxon>
        <taxon>Simplicispira</taxon>
    </lineage>
</organism>
<feature type="transmembrane region" description="Helical" evidence="7">
    <location>
        <begin position="38"/>
        <end position="59"/>
    </location>
</feature>
<evidence type="ECO:0000256" key="6">
    <source>
        <dbReference type="ARBA" id="ARBA00023136"/>
    </source>
</evidence>
<gene>
    <name evidence="8" type="ORF">EV674_101202</name>
</gene>
<proteinExistence type="inferred from homology"/>
<comment type="caution">
    <text evidence="7">Lacks conserved residue(s) required for the propagation of feature annotation.</text>
</comment>
<dbReference type="PANTHER" id="PTHR33508">
    <property type="entry name" value="UPF0056 MEMBRANE PROTEIN YHCE"/>
    <property type="match status" value="1"/>
</dbReference>
<evidence type="ECO:0000313" key="9">
    <source>
        <dbReference type="Proteomes" id="UP000295182"/>
    </source>
</evidence>
<dbReference type="PANTHER" id="PTHR33508:SF1">
    <property type="entry name" value="UPF0056 MEMBRANE PROTEIN YHCE"/>
    <property type="match status" value="1"/>
</dbReference>
<dbReference type="Pfam" id="PF01914">
    <property type="entry name" value="MarC"/>
    <property type="match status" value="1"/>
</dbReference>
<dbReference type="GO" id="GO:0005886">
    <property type="term" value="C:plasma membrane"/>
    <property type="evidence" value="ECO:0007669"/>
    <property type="project" value="UniProtKB-SubCell"/>
</dbReference>